<dbReference type="Proteomes" id="UP000664844">
    <property type="component" value="Unassembled WGS sequence"/>
</dbReference>
<feature type="compositionally biased region" description="Basic and acidic residues" evidence="4">
    <location>
        <begin position="10"/>
        <end position="21"/>
    </location>
</feature>
<feature type="domain" description="HTH arsR-type" evidence="5">
    <location>
        <begin position="42"/>
        <end position="135"/>
    </location>
</feature>
<dbReference type="EMBL" id="JAFLQW010000675">
    <property type="protein sequence ID" value="MBO0352342.1"/>
    <property type="molecule type" value="Genomic_DNA"/>
</dbReference>
<dbReference type="NCBIfam" id="NF033788">
    <property type="entry name" value="HTH_metalloreg"/>
    <property type="match status" value="1"/>
</dbReference>
<dbReference type="SMART" id="SM00418">
    <property type="entry name" value="HTH_ARSR"/>
    <property type="match status" value="1"/>
</dbReference>
<evidence type="ECO:0000256" key="3">
    <source>
        <dbReference type="ARBA" id="ARBA00023163"/>
    </source>
</evidence>
<dbReference type="PROSITE" id="PS50987">
    <property type="entry name" value="HTH_ARSR_2"/>
    <property type="match status" value="1"/>
</dbReference>
<dbReference type="PANTHER" id="PTHR43132">
    <property type="entry name" value="ARSENICAL RESISTANCE OPERON REPRESSOR ARSR-RELATED"/>
    <property type="match status" value="1"/>
</dbReference>
<keyword evidence="7" id="KW-1185">Reference proteome</keyword>
<feature type="region of interest" description="Disordered" evidence="4">
    <location>
        <begin position="1"/>
        <end position="21"/>
    </location>
</feature>
<dbReference type="Gene3D" id="1.10.10.10">
    <property type="entry name" value="Winged helix-like DNA-binding domain superfamily/Winged helix DNA-binding domain"/>
    <property type="match status" value="1"/>
</dbReference>
<comment type="caution">
    <text evidence="6">The sequence shown here is derived from an EMBL/GenBank/DDBJ whole genome shotgun (WGS) entry which is preliminary data.</text>
</comment>
<name>A0ABS3FYW9_9CYAN</name>
<evidence type="ECO:0000256" key="1">
    <source>
        <dbReference type="ARBA" id="ARBA00023015"/>
    </source>
</evidence>
<dbReference type="RefSeq" id="WP_207090753.1">
    <property type="nucleotide sequence ID" value="NZ_JAFLQW010000675.1"/>
</dbReference>
<dbReference type="SUPFAM" id="SSF46785">
    <property type="entry name" value="Winged helix' DNA-binding domain"/>
    <property type="match status" value="1"/>
</dbReference>
<dbReference type="Pfam" id="PF01022">
    <property type="entry name" value="HTH_5"/>
    <property type="match status" value="1"/>
</dbReference>
<keyword evidence="1" id="KW-0805">Transcription regulation</keyword>
<dbReference type="InterPro" id="IPR036388">
    <property type="entry name" value="WH-like_DNA-bd_sf"/>
</dbReference>
<dbReference type="CDD" id="cd00090">
    <property type="entry name" value="HTH_ARSR"/>
    <property type="match status" value="1"/>
</dbReference>
<organism evidence="6 7">
    <name type="scientific">Phormidium pseudopriestleyi FRX01</name>
    <dbReference type="NCBI Taxonomy" id="1759528"/>
    <lineage>
        <taxon>Bacteria</taxon>
        <taxon>Bacillati</taxon>
        <taxon>Cyanobacteriota</taxon>
        <taxon>Cyanophyceae</taxon>
        <taxon>Oscillatoriophycideae</taxon>
        <taxon>Oscillatoriales</taxon>
        <taxon>Oscillatoriaceae</taxon>
        <taxon>Phormidium</taxon>
    </lineage>
</organism>
<accession>A0ABS3FYW9</accession>
<keyword evidence="2" id="KW-0238">DNA-binding</keyword>
<reference evidence="6 7" key="1">
    <citation type="submission" date="2021-03" db="EMBL/GenBank/DDBJ databases">
        <title>Metabolic Capacity of the Antarctic Cyanobacterium Phormidium pseudopriestleyi that Sustains Oxygenic Photosynthesis in the Presence of Hydrogen Sulfide.</title>
        <authorList>
            <person name="Lumian J.E."/>
            <person name="Jungblut A.D."/>
            <person name="Dillon M.L."/>
            <person name="Hawes I."/>
            <person name="Doran P.T."/>
            <person name="Mackey T.J."/>
            <person name="Dick G.J."/>
            <person name="Grettenberger C.L."/>
            <person name="Sumner D.Y."/>
        </authorList>
    </citation>
    <scope>NUCLEOTIDE SEQUENCE [LARGE SCALE GENOMIC DNA]</scope>
    <source>
        <strain evidence="6 7">FRX01</strain>
    </source>
</reference>
<evidence type="ECO:0000313" key="6">
    <source>
        <dbReference type="EMBL" id="MBO0352342.1"/>
    </source>
</evidence>
<dbReference type="PANTHER" id="PTHR43132:SF6">
    <property type="entry name" value="HTH-TYPE TRANSCRIPTIONAL REPRESSOR CZRA"/>
    <property type="match status" value="1"/>
</dbReference>
<dbReference type="InterPro" id="IPR001845">
    <property type="entry name" value="HTH_ArsR_DNA-bd_dom"/>
</dbReference>
<gene>
    <name evidence="6" type="ORF">J0895_25325</name>
</gene>
<keyword evidence="3" id="KW-0804">Transcription</keyword>
<dbReference type="InterPro" id="IPR036390">
    <property type="entry name" value="WH_DNA-bd_sf"/>
</dbReference>
<evidence type="ECO:0000313" key="7">
    <source>
        <dbReference type="Proteomes" id="UP000664844"/>
    </source>
</evidence>
<evidence type="ECO:0000256" key="2">
    <source>
        <dbReference type="ARBA" id="ARBA00023125"/>
    </source>
</evidence>
<sequence length="135" mass="15583">MAVNYSTDKMAGDNRPESDELECTSEHAIDLENINSLQNQLLKEDKAQRMAEFFSFLGDANRLRIISALALKELCVHELAEIVQMTESAVSHQLRNLKAIRLVSYRKEGRRVYYRLQDNHVVSLYEAVTEHLDEE</sequence>
<evidence type="ECO:0000256" key="4">
    <source>
        <dbReference type="SAM" id="MobiDB-lite"/>
    </source>
</evidence>
<evidence type="ECO:0000259" key="5">
    <source>
        <dbReference type="PROSITE" id="PS50987"/>
    </source>
</evidence>
<protein>
    <submittedName>
        <fullName evidence="6">Helix-turn-helix transcriptional regulator</fullName>
    </submittedName>
</protein>
<dbReference type="InterPro" id="IPR051011">
    <property type="entry name" value="Metal_resp_trans_reg"/>
</dbReference>
<dbReference type="PRINTS" id="PR00778">
    <property type="entry name" value="HTHARSR"/>
</dbReference>
<dbReference type="InterPro" id="IPR011991">
    <property type="entry name" value="ArsR-like_HTH"/>
</dbReference>
<proteinExistence type="predicted"/>